<keyword evidence="6" id="KW-0479">Metal-binding</keyword>
<gene>
    <name evidence="11" type="primary">tsaE</name>
    <name evidence="11" type="ORF">I7X43_09165</name>
</gene>
<reference evidence="11" key="1">
    <citation type="submission" date="2020-12" db="EMBL/GenBank/DDBJ databases">
        <title>The genome sequence of Inhella sp. 4Y17.</title>
        <authorList>
            <person name="Liu Y."/>
        </authorList>
    </citation>
    <scope>NUCLEOTIDE SEQUENCE</scope>
    <source>
        <strain evidence="11">4Y10</strain>
    </source>
</reference>
<evidence type="ECO:0000256" key="3">
    <source>
        <dbReference type="ARBA" id="ARBA00019010"/>
    </source>
</evidence>
<keyword evidence="9" id="KW-0460">Magnesium</keyword>
<dbReference type="AlphaFoldDB" id="A0A931NE95"/>
<evidence type="ECO:0000256" key="1">
    <source>
        <dbReference type="ARBA" id="ARBA00004496"/>
    </source>
</evidence>
<dbReference type="InterPro" id="IPR027417">
    <property type="entry name" value="P-loop_NTPase"/>
</dbReference>
<dbReference type="Pfam" id="PF02367">
    <property type="entry name" value="TsaE"/>
    <property type="match status" value="1"/>
</dbReference>
<name>A0A931NE95_9BURK</name>
<evidence type="ECO:0000256" key="9">
    <source>
        <dbReference type="ARBA" id="ARBA00022842"/>
    </source>
</evidence>
<dbReference type="InterPro" id="IPR003442">
    <property type="entry name" value="T6A_TsaE"/>
</dbReference>
<dbReference type="EMBL" id="JAEDAL010000003">
    <property type="protein sequence ID" value="MBH9553025.1"/>
    <property type="molecule type" value="Genomic_DNA"/>
</dbReference>
<dbReference type="Gene3D" id="3.40.50.300">
    <property type="entry name" value="P-loop containing nucleotide triphosphate hydrolases"/>
    <property type="match status" value="1"/>
</dbReference>
<keyword evidence="5" id="KW-0819">tRNA processing</keyword>
<sequence>MTAILETTCSWPTEAQTEATAQALARCSTLFPALVALEGGLGAGKTTFVRYLLRALGVQGRIKSPSYAVVESYETATGPVHHFDFYRFDDPREWEDAGFRDMLDGPGLKLVEWPDKAPGLLPVVDLRLSLAGQDVRQVHLEALTPRGAQLLEAVQS</sequence>
<evidence type="ECO:0000313" key="12">
    <source>
        <dbReference type="Proteomes" id="UP000620139"/>
    </source>
</evidence>
<evidence type="ECO:0000256" key="4">
    <source>
        <dbReference type="ARBA" id="ARBA00022490"/>
    </source>
</evidence>
<protein>
    <recommendedName>
        <fullName evidence="3">tRNA threonylcarbamoyladenosine biosynthesis protein TsaE</fullName>
    </recommendedName>
    <alternativeName>
        <fullName evidence="10">t(6)A37 threonylcarbamoyladenosine biosynthesis protein TsaE</fullName>
    </alternativeName>
</protein>
<dbReference type="SUPFAM" id="SSF52540">
    <property type="entry name" value="P-loop containing nucleoside triphosphate hydrolases"/>
    <property type="match status" value="1"/>
</dbReference>
<keyword evidence="8" id="KW-0067">ATP-binding</keyword>
<evidence type="ECO:0000256" key="7">
    <source>
        <dbReference type="ARBA" id="ARBA00022741"/>
    </source>
</evidence>
<evidence type="ECO:0000256" key="6">
    <source>
        <dbReference type="ARBA" id="ARBA00022723"/>
    </source>
</evidence>
<keyword evidence="12" id="KW-1185">Reference proteome</keyword>
<evidence type="ECO:0000313" key="11">
    <source>
        <dbReference type="EMBL" id="MBH9553025.1"/>
    </source>
</evidence>
<dbReference type="RefSeq" id="WP_198100631.1">
    <property type="nucleotide sequence ID" value="NZ_JAEDAL010000003.1"/>
</dbReference>
<dbReference type="Proteomes" id="UP000620139">
    <property type="component" value="Unassembled WGS sequence"/>
</dbReference>
<keyword evidence="7" id="KW-0547">Nucleotide-binding</keyword>
<dbReference type="PANTHER" id="PTHR33540">
    <property type="entry name" value="TRNA THREONYLCARBAMOYLADENOSINE BIOSYNTHESIS PROTEIN TSAE"/>
    <property type="match status" value="1"/>
</dbReference>
<evidence type="ECO:0000256" key="10">
    <source>
        <dbReference type="ARBA" id="ARBA00032441"/>
    </source>
</evidence>
<dbReference type="GO" id="GO:0005737">
    <property type="term" value="C:cytoplasm"/>
    <property type="evidence" value="ECO:0007669"/>
    <property type="project" value="UniProtKB-SubCell"/>
</dbReference>
<organism evidence="11 12">
    <name type="scientific">Inhella gelatinilytica</name>
    <dbReference type="NCBI Taxonomy" id="2795030"/>
    <lineage>
        <taxon>Bacteria</taxon>
        <taxon>Pseudomonadati</taxon>
        <taxon>Pseudomonadota</taxon>
        <taxon>Betaproteobacteria</taxon>
        <taxon>Burkholderiales</taxon>
        <taxon>Sphaerotilaceae</taxon>
        <taxon>Inhella</taxon>
    </lineage>
</organism>
<proteinExistence type="inferred from homology"/>
<dbReference type="GO" id="GO:0005524">
    <property type="term" value="F:ATP binding"/>
    <property type="evidence" value="ECO:0007669"/>
    <property type="project" value="UniProtKB-KW"/>
</dbReference>
<dbReference type="GO" id="GO:0046872">
    <property type="term" value="F:metal ion binding"/>
    <property type="evidence" value="ECO:0007669"/>
    <property type="project" value="UniProtKB-KW"/>
</dbReference>
<dbReference type="GO" id="GO:0002949">
    <property type="term" value="P:tRNA threonylcarbamoyladenosine modification"/>
    <property type="evidence" value="ECO:0007669"/>
    <property type="project" value="InterPro"/>
</dbReference>
<comment type="similarity">
    <text evidence="2">Belongs to the TsaE family.</text>
</comment>
<comment type="subcellular location">
    <subcellularLocation>
        <location evidence="1">Cytoplasm</location>
    </subcellularLocation>
</comment>
<comment type="caution">
    <text evidence="11">The sequence shown here is derived from an EMBL/GenBank/DDBJ whole genome shotgun (WGS) entry which is preliminary data.</text>
</comment>
<evidence type="ECO:0000256" key="8">
    <source>
        <dbReference type="ARBA" id="ARBA00022840"/>
    </source>
</evidence>
<evidence type="ECO:0000256" key="5">
    <source>
        <dbReference type="ARBA" id="ARBA00022694"/>
    </source>
</evidence>
<dbReference type="PANTHER" id="PTHR33540:SF2">
    <property type="entry name" value="TRNA THREONYLCARBAMOYLADENOSINE BIOSYNTHESIS PROTEIN TSAE"/>
    <property type="match status" value="1"/>
</dbReference>
<dbReference type="NCBIfam" id="TIGR00150">
    <property type="entry name" value="T6A_YjeE"/>
    <property type="match status" value="1"/>
</dbReference>
<evidence type="ECO:0000256" key="2">
    <source>
        <dbReference type="ARBA" id="ARBA00007599"/>
    </source>
</evidence>
<accession>A0A931NE95</accession>
<keyword evidence="4" id="KW-0963">Cytoplasm</keyword>